<dbReference type="Gene3D" id="1.10.8.60">
    <property type="match status" value="1"/>
</dbReference>
<dbReference type="InterPro" id="IPR036388">
    <property type="entry name" value="WH-like_DNA-bd_sf"/>
</dbReference>
<dbReference type="InterPro" id="IPR036390">
    <property type="entry name" value="WH_DNA-bd_sf"/>
</dbReference>
<dbReference type="FunFam" id="1.10.8.60:FF:000058">
    <property type="entry name" value="Cell division control protein"/>
    <property type="match status" value="1"/>
</dbReference>
<dbReference type="GO" id="GO:0005654">
    <property type="term" value="C:nucleoplasm"/>
    <property type="evidence" value="ECO:0007669"/>
    <property type="project" value="Ensembl"/>
</dbReference>
<dbReference type="AlphaFoldDB" id="A0A663DY78"/>
<dbReference type="GO" id="GO:0000922">
    <property type="term" value="C:spindle pole"/>
    <property type="evidence" value="ECO:0007669"/>
    <property type="project" value="Ensembl"/>
</dbReference>
<dbReference type="GO" id="GO:0051233">
    <property type="term" value="C:spindle midzone"/>
    <property type="evidence" value="ECO:0007669"/>
    <property type="project" value="Ensembl"/>
</dbReference>
<dbReference type="FunCoup" id="A0A663DY78">
    <property type="interactions" value="642"/>
</dbReference>
<dbReference type="GeneTree" id="ENSGT00530000063498"/>
<dbReference type="Pfam" id="PF09079">
    <property type="entry name" value="WHD_Cdc6"/>
    <property type="match status" value="1"/>
</dbReference>
<dbReference type="Gene3D" id="3.40.50.300">
    <property type="entry name" value="P-loop containing nucleotide triphosphate hydrolases"/>
    <property type="match status" value="1"/>
</dbReference>
<reference evidence="7" key="2">
    <citation type="submission" date="2025-09" db="UniProtKB">
        <authorList>
            <consortium name="Ensembl"/>
        </authorList>
    </citation>
    <scope>IDENTIFICATION</scope>
</reference>
<dbReference type="GO" id="GO:0072686">
    <property type="term" value="C:mitotic spindle"/>
    <property type="evidence" value="ECO:0007669"/>
    <property type="project" value="Ensembl"/>
</dbReference>
<dbReference type="InterPro" id="IPR027417">
    <property type="entry name" value="P-loop_NTPase"/>
</dbReference>
<gene>
    <name evidence="7" type="primary">CDC6</name>
</gene>
<feature type="region of interest" description="Disordered" evidence="5">
    <location>
        <begin position="1"/>
        <end position="65"/>
    </location>
</feature>
<dbReference type="Pfam" id="PF13401">
    <property type="entry name" value="AAA_22"/>
    <property type="match status" value="1"/>
</dbReference>
<dbReference type="Pfam" id="PF22606">
    <property type="entry name" value="Cdc6-ORC-like_ATPase_lid"/>
    <property type="match status" value="1"/>
</dbReference>
<dbReference type="GO" id="GO:0016887">
    <property type="term" value="F:ATP hydrolysis activity"/>
    <property type="evidence" value="ECO:0007669"/>
    <property type="project" value="InterPro"/>
</dbReference>
<evidence type="ECO:0000313" key="7">
    <source>
        <dbReference type="Ensembl" id="ENSACCP00020004709.1"/>
    </source>
</evidence>
<dbReference type="GO" id="GO:0032467">
    <property type="term" value="P:positive regulation of cytokinesis"/>
    <property type="evidence" value="ECO:0007669"/>
    <property type="project" value="Ensembl"/>
</dbReference>
<dbReference type="FunFam" id="1.10.10.10:FF:000265">
    <property type="entry name" value="Cell division control protein"/>
    <property type="match status" value="1"/>
</dbReference>
<dbReference type="GO" id="GO:0051984">
    <property type="term" value="P:positive regulation of chromosome segregation"/>
    <property type="evidence" value="ECO:0007669"/>
    <property type="project" value="Ensembl"/>
</dbReference>
<evidence type="ECO:0000256" key="4">
    <source>
        <dbReference type="ARBA" id="ARBA00023242"/>
    </source>
</evidence>
<evidence type="ECO:0000256" key="5">
    <source>
        <dbReference type="SAM" id="MobiDB-lite"/>
    </source>
</evidence>
<feature type="compositionally biased region" description="Polar residues" evidence="5">
    <location>
        <begin position="1"/>
        <end position="12"/>
    </location>
</feature>
<feature type="compositionally biased region" description="Low complexity" evidence="5">
    <location>
        <begin position="22"/>
        <end position="45"/>
    </location>
</feature>
<keyword evidence="8" id="KW-1185">Reference proteome</keyword>
<evidence type="ECO:0000259" key="6">
    <source>
        <dbReference type="SMART" id="SM01074"/>
    </source>
</evidence>
<dbReference type="SMART" id="SM01074">
    <property type="entry name" value="Cdc6_C"/>
    <property type="match status" value="1"/>
</dbReference>
<feature type="domain" description="Cdc6 C-terminal" evidence="6">
    <location>
        <begin position="427"/>
        <end position="507"/>
    </location>
</feature>
<dbReference type="GO" id="GO:0120283">
    <property type="term" value="F:protein serine/threonine kinase binding"/>
    <property type="evidence" value="ECO:0007669"/>
    <property type="project" value="Ensembl"/>
</dbReference>
<dbReference type="InterPro" id="IPR054425">
    <property type="entry name" value="Cdc6_ORC1-like_ATPase_lid"/>
</dbReference>
<dbReference type="InterPro" id="IPR049945">
    <property type="entry name" value="AAA_22"/>
</dbReference>
<dbReference type="PANTHER" id="PTHR10763:SF26">
    <property type="entry name" value="CELL DIVISION CONTROL PROTEIN 6 HOMOLOG"/>
    <property type="match status" value="1"/>
</dbReference>
<dbReference type="Ensembl" id="ENSACCT00020004909.1">
    <property type="protein sequence ID" value="ENSACCP00020004709.1"/>
    <property type="gene ID" value="ENSACCG00020003236.1"/>
</dbReference>
<dbReference type="InterPro" id="IPR015163">
    <property type="entry name" value="Cdc6_C"/>
</dbReference>
<dbReference type="Gene3D" id="1.10.10.10">
    <property type="entry name" value="Winged helix-like DNA-binding domain superfamily/Winged helix DNA-binding domain"/>
    <property type="match status" value="1"/>
</dbReference>
<name>A0A663DY78_AQUCH</name>
<reference evidence="7" key="1">
    <citation type="submission" date="2025-08" db="UniProtKB">
        <authorList>
            <consortium name="Ensembl"/>
        </authorList>
    </citation>
    <scope>IDENTIFICATION</scope>
</reference>
<dbReference type="SUPFAM" id="SSF46785">
    <property type="entry name" value="Winged helix' DNA-binding domain"/>
    <property type="match status" value="1"/>
</dbReference>
<evidence type="ECO:0000256" key="2">
    <source>
        <dbReference type="ARBA" id="ARBA00006184"/>
    </source>
</evidence>
<dbReference type="SUPFAM" id="SSF52540">
    <property type="entry name" value="P-loop containing nucleoside triphosphate hydrolases"/>
    <property type="match status" value="1"/>
</dbReference>
<dbReference type="GO" id="GO:0003682">
    <property type="term" value="F:chromatin binding"/>
    <property type="evidence" value="ECO:0007669"/>
    <property type="project" value="Ensembl"/>
</dbReference>
<dbReference type="GO" id="GO:0045171">
    <property type="term" value="C:intercellular bridge"/>
    <property type="evidence" value="ECO:0007669"/>
    <property type="project" value="Ensembl"/>
</dbReference>
<dbReference type="InterPro" id="IPR050311">
    <property type="entry name" value="ORC1/CDC6"/>
</dbReference>
<dbReference type="PANTHER" id="PTHR10763">
    <property type="entry name" value="CELL DIVISION CONTROL PROTEIN 6-RELATED"/>
    <property type="match status" value="1"/>
</dbReference>
<dbReference type="InParanoid" id="A0A663DY78"/>
<organism evidence="7 8">
    <name type="scientific">Aquila chrysaetos chrysaetos</name>
    <dbReference type="NCBI Taxonomy" id="223781"/>
    <lineage>
        <taxon>Eukaryota</taxon>
        <taxon>Metazoa</taxon>
        <taxon>Chordata</taxon>
        <taxon>Craniata</taxon>
        <taxon>Vertebrata</taxon>
        <taxon>Euteleostomi</taxon>
        <taxon>Archelosauria</taxon>
        <taxon>Archosauria</taxon>
        <taxon>Dinosauria</taxon>
        <taxon>Saurischia</taxon>
        <taxon>Theropoda</taxon>
        <taxon>Coelurosauria</taxon>
        <taxon>Aves</taxon>
        <taxon>Neognathae</taxon>
        <taxon>Neoaves</taxon>
        <taxon>Telluraves</taxon>
        <taxon>Accipitrimorphae</taxon>
        <taxon>Accipitriformes</taxon>
        <taxon>Accipitridae</taxon>
        <taxon>Accipitrinae</taxon>
        <taxon>Aquila</taxon>
    </lineage>
</organism>
<accession>A0A663DY78</accession>
<dbReference type="Proteomes" id="UP000472275">
    <property type="component" value="Chromosome 8"/>
</dbReference>
<dbReference type="GO" id="GO:0005829">
    <property type="term" value="C:cytosol"/>
    <property type="evidence" value="ECO:0007669"/>
    <property type="project" value="Ensembl"/>
</dbReference>
<dbReference type="GO" id="GO:0033314">
    <property type="term" value="P:mitotic DNA replication checkpoint signaling"/>
    <property type="evidence" value="ECO:0007669"/>
    <property type="project" value="TreeGrafter"/>
</dbReference>
<protein>
    <submittedName>
        <fullName evidence="7">Cell division cycle 6</fullName>
    </submittedName>
</protein>
<dbReference type="GO" id="GO:0006270">
    <property type="term" value="P:DNA replication initiation"/>
    <property type="evidence" value="ECO:0007669"/>
    <property type="project" value="TreeGrafter"/>
</dbReference>
<dbReference type="GO" id="GO:0003688">
    <property type="term" value="F:DNA replication origin binding"/>
    <property type="evidence" value="ECO:0007669"/>
    <property type="project" value="TreeGrafter"/>
</dbReference>
<evidence type="ECO:0000313" key="8">
    <source>
        <dbReference type="Proteomes" id="UP000472275"/>
    </source>
</evidence>
<sequence length="522" mass="55187">MASSSPQHQSTIGFPRRRSARRLAAAAPLGKSGPDPGSPDPGSSDLTAVRLSPCPRAPGTHSARTKVLPLSPCKRLGELTPLHTPLAPPPGKMWGGGIPFPKAAVRLGPRPGGAGAGGRTQLHPVPRTAVFAASPALSLLGTGTCYQQVKRALHAAVPDRLYAREKETGIIRQFLREHVCGRQPGSLYVSGAPGTGKTACLSRVLLDCKDELTGSKTIVLNCMSLSSPQGIFPTVAQQLGLPAAAGREGVRRLEKQLTAQGPMVLLVLDELDQLVLVGLANALDLTDRSLARLGARPAGSPQLLHFPPYTREQLTAILQERLGQVAGDPVLDAAALQFCARKVSAVSGDARKALDVCRRAVEVVELEVRSQTLLKPLPGGDSPASPVPKRVGLLHVSRVISEVFGDRLAGGGRGTRDAFPLQQKVLLCSLLLLARHLRSPEVTLGKLHDAYGQVCRRQQLPAVDQAECLSLVTLLESRGVLELKKAKEARLAKVSLKMEEAAVEHALQDAALVGSILAQGLR</sequence>
<keyword evidence="4" id="KW-0539">Nucleus</keyword>
<keyword evidence="3" id="KW-0235">DNA replication</keyword>
<comment type="similarity">
    <text evidence="2">Belongs to the CDC6/cdc18 family.</text>
</comment>
<dbReference type="GO" id="GO:0030071">
    <property type="term" value="P:regulation of mitotic metaphase/anaphase transition"/>
    <property type="evidence" value="ECO:0007669"/>
    <property type="project" value="Ensembl"/>
</dbReference>
<comment type="subcellular location">
    <subcellularLocation>
        <location evidence="1">Nucleus</location>
    </subcellularLocation>
</comment>
<proteinExistence type="inferred from homology"/>
<evidence type="ECO:0000256" key="1">
    <source>
        <dbReference type="ARBA" id="ARBA00004123"/>
    </source>
</evidence>
<evidence type="ECO:0000256" key="3">
    <source>
        <dbReference type="ARBA" id="ARBA00022705"/>
    </source>
</evidence>